<dbReference type="PANTHER" id="PTHR42924">
    <property type="entry name" value="EXONUCLEASE"/>
    <property type="match status" value="1"/>
</dbReference>
<dbReference type="InterPro" id="IPR004013">
    <property type="entry name" value="PHP_dom"/>
</dbReference>
<protein>
    <recommendedName>
        <fullName evidence="1">Polymerase/histidinol phosphatase N-terminal domain-containing protein</fullName>
    </recommendedName>
</protein>
<dbReference type="InterPro" id="IPR016195">
    <property type="entry name" value="Pol/histidinol_Pase-like"/>
</dbReference>
<comment type="caution">
    <text evidence="2">The sequence shown here is derived from an EMBL/GenBank/DDBJ whole genome shotgun (WGS) entry which is preliminary data.</text>
</comment>
<sequence length="182" mass="21009">MLLRGALHVHTTCSDGELTIEQVIRVYENLHFDFIALTDHDYLLRSGAYERIDDIETTLLVFRGIEMTVFEKGYVHVNRIEGDTERLFVFNHPSELGLPVKKVIERIDALRSRIPLDAIEITSRGFKTPEYDIEAIDLVKVATDDAHTRLGCGRAWIELECRKEKDDILKAIRKGDFWNCYA</sequence>
<organism evidence="2">
    <name type="scientific">Desulfatirhabdium butyrativorans</name>
    <dbReference type="NCBI Taxonomy" id="340467"/>
    <lineage>
        <taxon>Bacteria</taxon>
        <taxon>Pseudomonadati</taxon>
        <taxon>Thermodesulfobacteriota</taxon>
        <taxon>Desulfobacteria</taxon>
        <taxon>Desulfobacterales</taxon>
        <taxon>Desulfatirhabdiaceae</taxon>
        <taxon>Desulfatirhabdium</taxon>
    </lineage>
</organism>
<gene>
    <name evidence="2" type="ORF">ENS29_12890</name>
</gene>
<dbReference type="SUPFAM" id="SSF89550">
    <property type="entry name" value="PHP domain-like"/>
    <property type="match status" value="1"/>
</dbReference>
<dbReference type="AlphaFoldDB" id="A0A7C4VR31"/>
<dbReference type="CDD" id="cd07432">
    <property type="entry name" value="PHP_HisPPase"/>
    <property type="match status" value="1"/>
</dbReference>
<dbReference type="Gene3D" id="3.20.20.140">
    <property type="entry name" value="Metal-dependent hydrolases"/>
    <property type="match status" value="1"/>
</dbReference>
<dbReference type="GO" id="GO:0004534">
    <property type="term" value="F:5'-3' RNA exonuclease activity"/>
    <property type="evidence" value="ECO:0007669"/>
    <property type="project" value="TreeGrafter"/>
</dbReference>
<dbReference type="GO" id="GO:0035312">
    <property type="term" value="F:5'-3' DNA exonuclease activity"/>
    <property type="evidence" value="ECO:0007669"/>
    <property type="project" value="TreeGrafter"/>
</dbReference>
<evidence type="ECO:0000259" key="1">
    <source>
        <dbReference type="SMART" id="SM00481"/>
    </source>
</evidence>
<proteinExistence type="predicted"/>
<name>A0A7C4VR31_9BACT</name>
<dbReference type="SMART" id="SM00481">
    <property type="entry name" value="POLIIIAc"/>
    <property type="match status" value="1"/>
</dbReference>
<feature type="domain" description="Polymerase/histidinol phosphatase N-terminal" evidence="1">
    <location>
        <begin position="5"/>
        <end position="71"/>
    </location>
</feature>
<dbReference type="InterPro" id="IPR003141">
    <property type="entry name" value="Pol/His_phosphatase_N"/>
</dbReference>
<dbReference type="EMBL" id="DSUH01000298">
    <property type="protein sequence ID" value="HGU33731.1"/>
    <property type="molecule type" value="Genomic_DNA"/>
</dbReference>
<accession>A0A7C4VR31</accession>
<reference evidence="2" key="1">
    <citation type="journal article" date="2020" name="mSystems">
        <title>Genome- and Community-Level Interaction Insights into Carbon Utilization and Element Cycling Functions of Hydrothermarchaeota in Hydrothermal Sediment.</title>
        <authorList>
            <person name="Zhou Z."/>
            <person name="Liu Y."/>
            <person name="Xu W."/>
            <person name="Pan J."/>
            <person name="Luo Z.H."/>
            <person name="Li M."/>
        </authorList>
    </citation>
    <scope>NUCLEOTIDE SEQUENCE [LARGE SCALE GENOMIC DNA]</scope>
    <source>
        <strain evidence="2">SpSt-477</strain>
    </source>
</reference>
<dbReference type="InterPro" id="IPR052018">
    <property type="entry name" value="PHP_domain"/>
</dbReference>
<dbReference type="Pfam" id="PF02811">
    <property type="entry name" value="PHP"/>
    <property type="match status" value="1"/>
</dbReference>
<evidence type="ECO:0000313" key="2">
    <source>
        <dbReference type="EMBL" id="HGU33731.1"/>
    </source>
</evidence>
<dbReference type="PANTHER" id="PTHR42924:SF11">
    <property type="entry name" value="POLYMERASE_HISTIDINOL PHOSPHATASE N-TERMINAL DOMAIN-CONTAINING PROTEIN"/>
    <property type="match status" value="1"/>
</dbReference>